<dbReference type="Proteomes" id="UP001209570">
    <property type="component" value="Unassembled WGS sequence"/>
</dbReference>
<dbReference type="EMBL" id="JAKCXM010000516">
    <property type="protein sequence ID" value="KAJ0393218.1"/>
    <property type="molecule type" value="Genomic_DNA"/>
</dbReference>
<feature type="region of interest" description="Disordered" evidence="1">
    <location>
        <begin position="32"/>
        <end position="59"/>
    </location>
</feature>
<organism evidence="2 3">
    <name type="scientific">Pythium insidiosum</name>
    <name type="common">Pythiosis disease agent</name>
    <dbReference type="NCBI Taxonomy" id="114742"/>
    <lineage>
        <taxon>Eukaryota</taxon>
        <taxon>Sar</taxon>
        <taxon>Stramenopiles</taxon>
        <taxon>Oomycota</taxon>
        <taxon>Peronosporomycetes</taxon>
        <taxon>Pythiales</taxon>
        <taxon>Pythiaceae</taxon>
        <taxon>Pythium</taxon>
    </lineage>
</organism>
<name>A0AAD5Q4F7_PYTIN</name>
<comment type="caution">
    <text evidence="2">The sequence shown here is derived from an EMBL/GenBank/DDBJ whole genome shotgun (WGS) entry which is preliminary data.</text>
</comment>
<evidence type="ECO:0000313" key="2">
    <source>
        <dbReference type="EMBL" id="KAJ0393218.1"/>
    </source>
</evidence>
<proteinExistence type="predicted"/>
<dbReference type="InterPro" id="IPR038905">
    <property type="entry name" value="ARMC2"/>
</dbReference>
<accession>A0AAD5Q4F7</accession>
<feature type="compositionally biased region" description="Polar residues" evidence="1">
    <location>
        <begin position="42"/>
        <end position="52"/>
    </location>
</feature>
<sequence>MSMDTCIARGGISHVLSQDEGRFVAEVLSDDDDAAHNDNDTNVRAASTSPSGRLNDPEDPLEASLEIPSLEQLKHQLEPIRAQLAELGACAPDRVARADLDCLTLALNRTVQATEFDDQLVAVGKTLFVLSKDSANDDAFCSVAYIESVLSAIATATECLTQRPSSSRPRRRSLKQVDAAVAPLRVLIYLAGTLKNSSSGDEKMLKLLATHGAIARFSESLEWRSAQSATTKEIAQFLVQATNVLRNLSTSKSSLKQFAEAQVAPRLCEMVTSFLEHTELMVNVSRILGKLTLHEAPRSQINQTQEHGGRTGRWS</sequence>
<dbReference type="PANTHER" id="PTHR21356">
    <property type="entry name" value="ARMADILLO REPEAT CONTAINING 2"/>
    <property type="match status" value="1"/>
</dbReference>
<dbReference type="Gene3D" id="1.25.10.10">
    <property type="entry name" value="Leucine-rich Repeat Variant"/>
    <property type="match status" value="1"/>
</dbReference>
<dbReference type="InterPro" id="IPR016024">
    <property type="entry name" value="ARM-type_fold"/>
</dbReference>
<protein>
    <submittedName>
        <fullName evidence="2">Uncharacterized protein</fullName>
    </submittedName>
</protein>
<dbReference type="InterPro" id="IPR011989">
    <property type="entry name" value="ARM-like"/>
</dbReference>
<reference evidence="2" key="1">
    <citation type="submission" date="2021-12" db="EMBL/GenBank/DDBJ databases">
        <title>Prjna785345.</title>
        <authorList>
            <person name="Rujirawat T."/>
            <person name="Krajaejun T."/>
        </authorList>
    </citation>
    <scope>NUCLEOTIDE SEQUENCE</scope>
    <source>
        <strain evidence="2">Pi057C3</strain>
    </source>
</reference>
<evidence type="ECO:0000313" key="3">
    <source>
        <dbReference type="Proteomes" id="UP001209570"/>
    </source>
</evidence>
<gene>
    <name evidence="2" type="ORF">P43SY_000928</name>
</gene>
<dbReference type="PANTHER" id="PTHR21356:SF1">
    <property type="entry name" value="ARMADILLO REPEAT-CONTAINING PROTEIN 2"/>
    <property type="match status" value="1"/>
</dbReference>
<dbReference type="GO" id="GO:0044782">
    <property type="term" value="P:cilium organization"/>
    <property type="evidence" value="ECO:0007669"/>
    <property type="project" value="TreeGrafter"/>
</dbReference>
<keyword evidence="3" id="KW-1185">Reference proteome</keyword>
<dbReference type="SUPFAM" id="SSF48371">
    <property type="entry name" value="ARM repeat"/>
    <property type="match status" value="1"/>
</dbReference>
<dbReference type="AlphaFoldDB" id="A0AAD5Q4F7"/>
<evidence type="ECO:0000256" key="1">
    <source>
        <dbReference type="SAM" id="MobiDB-lite"/>
    </source>
</evidence>